<accession>A0A7T2S646</accession>
<protein>
    <submittedName>
        <fullName evidence="1">Uncharacterized protein</fullName>
    </submittedName>
</protein>
<organism evidence="1 2">
    <name type="scientific">Delftia acidovorans</name>
    <name type="common">Pseudomonas acidovorans</name>
    <name type="synonym">Comamonas acidovorans</name>
    <dbReference type="NCBI Taxonomy" id="80866"/>
    <lineage>
        <taxon>Bacteria</taxon>
        <taxon>Pseudomonadati</taxon>
        <taxon>Pseudomonadota</taxon>
        <taxon>Betaproteobacteria</taxon>
        <taxon>Burkholderiales</taxon>
        <taxon>Comamonadaceae</taxon>
        <taxon>Delftia</taxon>
    </lineage>
</organism>
<proteinExistence type="predicted"/>
<gene>
    <name evidence="1" type="ORF">I6G66_06255</name>
</gene>
<evidence type="ECO:0000313" key="2">
    <source>
        <dbReference type="Proteomes" id="UP000594778"/>
    </source>
</evidence>
<evidence type="ECO:0000313" key="1">
    <source>
        <dbReference type="EMBL" id="QPS09621.1"/>
    </source>
</evidence>
<dbReference type="AlphaFoldDB" id="A0A7T2S646"/>
<dbReference type="RefSeq" id="WP_197956476.1">
    <property type="nucleotide sequence ID" value="NZ_CP065668.1"/>
</dbReference>
<name>A0A7T2S646_DELAC</name>
<reference evidence="1 2" key="1">
    <citation type="submission" date="2020-12" db="EMBL/GenBank/DDBJ databases">
        <title>FDA dAtabase for Regulatory Grade micrObial Sequences (FDA-ARGOS): Supporting development and validation of Infectious Disease Dx tests.</title>
        <authorList>
            <person name="Sproer C."/>
            <person name="Gronow S."/>
            <person name="Severitt S."/>
            <person name="Schroder I."/>
            <person name="Tallon L."/>
            <person name="Sadzewicz L."/>
            <person name="Zhao X."/>
            <person name="Boylan J."/>
            <person name="Ott S."/>
            <person name="Bowen H."/>
            <person name="Vavikolanu K."/>
            <person name="Mehta A."/>
            <person name="Aluvathingal J."/>
            <person name="Nadendla S."/>
            <person name="Lowell S."/>
            <person name="Myers T."/>
            <person name="Yan Y."/>
            <person name="Sichtig H."/>
        </authorList>
    </citation>
    <scope>NUCLEOTIDE SEQUENCE [LARGE SCALE GENOMIC DNA]</scope>
    <source>
        <strain evidence="1 2">FDAARGOS_909</strain>
    </source>
</reference>
<dbReference type="EMBL" id="CP065668">
    <property type="protein sequence ID" value="QPS09621.1"/>
    <property type="molecule type" value="Genomic_DNA"/>
</dbReference>
<sequence length="108" mass="11979">MGDDAELPLPELEDGYHFIAALMEVGPVSYAGMDLAPISWPEIAAWQQATRCPFRPHELQLLRSLSAAYLEQYRLSKSDACPSPEIVRPEDGDQAKKLAAHIKSMLRG</sequence>
<dbReference type="Proteomes" id="UP000594778">
    <property type="component" value="Chromosome"/>
</dbReference>